<reference evidence="2" key="1">
    <citation type="submission" date="2022-09" db="EMBL/GenBank/DDBJ databases">
        <title>Complete Genomes of Fervidibacillus albus and Fervidibacillus halotolerans isolated from tidal flat sediments.</title>
        <authorList>
            <person name="Kwon K.K."/>
            <person name="Yang S.-H."/>
            <person name="Park M.J."/>
            <person name="Oh H.-M."/>
        </authorList>
    </citation>
    <scope>NUCLEOTIDE SEQUENCE</scope>
    <source>
        <strain evidence="2">MEBiC13591</strain>
    </source>
</reference>
<feature type="transmembrane region" description="Helical" evidence="1">
    <location>
        <begin position="307"/>
        <end position="325"/>
    </location>
</feature>
<feature type="transmembrane region" description="Helical" evidence="1">
    <location>
        <begin position="382"/>
        <end position="402"/>
    </location>
</feature>
<evidence type="ECO:0000313" key="3">
    <source>
        <dbReference type="Proteomes" id="UP001164718"/>
    </source>
</evidence>
<keyword evidence="3" id="KW-1185">Reference proteome</keyword>
<protein>
    <submittedName>
        <fullName evidence="2">Uncharacterized protein</fullName>
    </submittedName>
</protein>
<proteinExistence type="predicted"/>
<keyword evidence="1" id="KW-0472">Membrane</keyword>
<feature type="transmembrane region" description="Helical" evidence="1">
    <location>
        <begin position="127"/>
        <end position="148"/>
    </location>
</feature>
<feature type="transmembrane region" description="Helical" evidence="1">
    <location>
        <begin position="352"/>
        <end position="370"/>
    </location>
</feature>
<dbReference type="KEGG" id="faf:OE104_13450"/>
<accession>A0A9E8LU17</accession>
<keyword evidence="1" id="KW-0812">Transmembrane</keyword>
<organism evidence="2 3">
    <name type="scientific">Fervidibacillus albus</name>
    <dbReference type="NCBI Taxonomy" id="2980026"/>
    <lineage>
        <taxon>Bacteria</taxon>
        <taxon>Bacillati</taxon>
        <taxon>Bacillota</taxon>
        <taxon>Bacilli</taxon>
        <taxon>Bacillales</taxon>
        <taxon>Bacillaceae</taxon>
        <taxon>Fervidibacillus</taxon>
    </lineage>
</organism>
<dbReference type="Proteomes" id="UP001164718">
    <property type="component" value="Chromosome"/>
</dbReference>
<feature type="transmembrane region" description="Helical" evidence="1">
    <location>
        <begin position="414"/>
        <end position="432"/>
    </location>
</feature>
<feature type="transmembrane region" description="Helical" evidence="1">
    <location>
        <begin position="266"/>
        <end position="287"/>
    </location>
</feature>
<evidence type="ECO:0000256" key="1">
    <source>
        <dbReference type="SAM" id="Phobius"/>
    </source>
</evidence>
<dbReference type="EMBL" id="CP106878">
    <property type="protein sequence ID" value="WAA09516.1"/>
    <property type="molecule type" value="Genomic_DNA"/>
</dbReference>
<dbReference type="AlphaFoldDB" id="A0A9E8LU17"/>
<evidence type="ECO:0000313" key="2">
    <source>
        <dbReference type="EMBL" id="WAA09516.1"/>
    </source>
</evidence>
<keyword evidence="1" id="KW-1133">Transmembrane helix</keyword>
<feature type="transmembrane region" description="Helical" evidence="1">
    <location>
        <begin position="25"/>
        <end position="47"/>
    </location>
</feature>
<feature type="transmembrane region" description="Helical" evidence="1">
    <location>
        <begin position="438"/>
        <end position="456"/>
    </location>
</feature>
<name>A0A9E8LU17_9BACI</name>
<sequence length="479" mass="56190">MKVFLYVYLFIKNSIRQLDTKYKKIATILLLFIHTVIIPVLLAIVFYPFLKENLGLLILLPFIVMFWDIDKSINRVKFSEDIKKLFQLRFTLLQYVLAKDLCKFYNRLIFLAIFCFTIFFIQMIDQFSILTILEYLISLIFLMVGYCFRIFLILKVSLTYNVMTLGITNYILLLMMSFALYLNRTFHVFSSYFFIYHIFSLLVYSISTLLLFFWLGKYRHSSLQLLYDTEIKTIFGKTKKIKSSLISDCLLKYELLLLFRNPPMGVSIILLIMALSFGLLGVLVYVFKNNPAFVKNFNQAVYFTNVMMPAVISSYGIQSFVSFDLDGKIMTLKKNNPTFILNKIKMKERISILFNLFLFILYTIISVSFFNNISIRTLMISFLSYIILSISIVTSTIAFPYFHWNYIYEIPSTLSKILLGFMISITLYLGAVGAQGNFIIWFVVISTQLILIKFLLSVNRVLWKITIDKNFYSVRLLKE</sequence>
<feature type="transmembrane region" description="Helical" evidence="1">
    <location>
        <begin position="194"/>
        <end position="215"/>
    </location>
</feature>
<dbReference type="RefSeq" id="WP_275417297.1">
    <property type="nucleotide sequence ID" value="NZ_CP106878.1"/>
</dbReference>
<feature type="transmembrane region" description="Helical" evidence="1">
    <location>
        <begin position="160"/>
        <end position="182"/>
    </location>
</feature>
<gene>
    <name evidence="2" type="ORF">OE104_13450</name>
</gene>
<feature type="transmembrane region" description="Helical" evidence="1">
    <location>
        <begin position="53"/>
        <end position="69"/>
    </location>
</feature>
<feature type="transmembrane region" description="Helical" evidence="1">
    <location>
        <begin position="104"/>
        <end position="121"/>
    </location>
</feature>